<evidence type="ECO:0008006" key="3">
    <source>
        <dbReference type="Google" id="ProtNLM"/>
    </source>
</evidence>
<gene>
    <name evidence="1" type="ORF">FRE64_08650</name>
</gene>
<sequence length="78" mass="9741">MKCTQYFKIVRTRRDRAMIQDEWILRTMEFPDYEAIQTDGRIRRWKRINEMEGRYLRVILLPDGETVHNAFFDRRFKL</sequence>
<dbReference type="EMBL" id="CP042326">
    <property type="protein sequence ID" value="QDZ41488.1"/>
    <property type="molecule type" value="Genomic_DNA"/>
</dbReference>
<dbReference type="OrthoDB" id="290767at2"/>
<dbReference type="KEGG" id="enn:FRE64_08650"/>
<reference evidence="1 2" key="1">
    <citation type="submission" date="2019-08" db="EMBL/GenBank/DDBJ databases">
        <title>Carotenoids and Carotenoid Binding Proteins in the Halophilic Cyanobacterium Euhalothece sp. ZM00.</title>
        <authorList>
            <person name="Cho S.M."/>
            <person name="Song J.Y."/>
            <person name="Park Y.-I."/>
        </authorList>
    </citation>
    <scope>NUCLEOTIDE SEQUENCE [LARGE SCALE GENOMIC DNA]</scope>
    <source>
        <strain evidence="1 2">Z-M001</strain>
    </source>
</reference>
<keyword evidence="2" id="KW-1185">Reference proteome</keyword>
<evidence type="ECO:0000313" key="2">
    <source>
        <dbReference type="Proteomes" id="UP000318453"/>
    </source>
</evidence>
<proteinExistence type="predicted"/>
<evidence type="ECO:0000313" key="1">
    <source>
        <dbReference type="EMBL" id="QDZ41488.1"/>
    </source>
</evidence>
<dbReference type="Proteomes" id="UP000318453">
    <property type="component" value="Chromosome"/>
</dbReference>
<name>A0A5B8NR41_9CHRO</name>
<accession>A0A5B8NR41</accession>
<organism evidence="1 2">
    <name type="scientific">Euhalothece natronophila Z-M001</name>
    <dbReference type="NCBI Taxonomy" id="522448"/>
    <lineage>
        <taxon>Bacteria</taxon>
        <taxon>Bacillati</taxon>
        <taxon>Cyanobacteriota</taxon>
        <taxon>Cyanophyceae</taxon>
        <taxon>Oscillatoriophycideae</taxon>
        <taxon>Chroococcales</taxon>
        <taxon>Halothecacae</taxon>
        <taxon>Halothece cluster</taxon>
        <taxon>Euhalothece</taxon>
    </lineage>
</organism>
<dbReference type="AlphaFoldDB" id="A0A5B8NR41"/>
<protein>
    <recommendedName>
        <fullName evidence="3">DUF4258 domain-containing protein</fullName>
    </recommendedName>
</protein>